<evidence type="ECO:0000256" key="3">
    <source>
        <dbReference type="ARBA" id="ARBA00023125"/>
    </source>
</evidence>
<dbReference type="PROSITE" id="PS50977">
    <property type="entry name" value="HTH_TETR_2"/>
    <property type="match status" value="1"/>
</dbReference>
<dbReference type="InterPro" id="IPR039538">
    <property type="entry name" value="BetI_C"/>
</dbReference>
<protein>
    <submittedName>
        <fullName evidence="7">TetR/AcrR family transcriptional regulator</fullName>
    </submittedName>
</protein>
<evidence type="ECO:0000256" key="1">
    <source>
        <dbReference type="ARBA" id="ARBA00022491"/>
    </source>
</evidence>
<dbReference type="SUPFAM" id="SSF46689">
    <property type="entry name" value="Homeodomain-like"/>
    <property type="match status" value="1"/>
</dbReference>
<organism evidence="7 8">
    <name type="scientific">Streptomyces montanus</name>
    <dbReference type="NCBI Taxonomy" id="2580423"/>
    <lineage>
        <taxon>Bacteria</taxon>
        <taxon>Bacillati</taxon>
        <taxon>Actinomycetota</taxon>
        <taxon>Actinomycetes</taxon>
        <taxon>Kitasatosporales</taxon>
        <taxon>Streptomycetaceae</taxon>
        <taxon>Streptomyces</taxon>
    </lineage>
</organism>
<gene>
    <name evidence="7" type="ORF">FE633_32080</name>
</gene>
<keyword evidence="4" id="KW-0804">Transcription</keyword>
<dbReference type="RefSeq" id="WP_138048686.1">
    <property type="nucleotide sequence ID" value="NZ_VBZC01000044.1"/>
</dbReference>
<accession>A0A5R9FJ99</accession>
<dbReference type="InterPro" id="IPR036271">
    <property type="entry name" value="Tet_transcr_reg_TetR-rel_C_sf"/>
</dbReference>
<evidence type="ECO:0000259" key="6">
    <source>
        <dbReference type="PROSITE" id="PS50977"/>
    </source>
</evidence>
<dbReference type="GO" id="GO:0003700">
    <property type="term" value="F:DNA-binding transcription factor activity"/>
    <property type="evidence" value="ECO:0007669"/>
    <property type="project" value="TreeGrafter"/>
</dbReference>
<dbReference type="SUPFAM" id="SSF48498">
    <property type="entry name" value="Tetracyclin repressor-like, C-terminal domain"/>
    <property type="match status" value="1"/>
</dbReference>
<dbReference type="Pfam" id="PF13977">
    <property type="entry name" value="TetR_C_6"/>
    <property type="match status" value="1"/>
</dbReference>
<keyword evidence="1" id="KW-0678">Repressor</keyword>
<evidence type="ECO:0000256" key="2">
    <source>
        <dbReference type="ARBA" id="ARBA00023015"/>
    </source>
</evidence>
<proteinExistence type="predicted"/>
<keyword evidence="3 5" id="KW-0238">DNA-binding</keyword>
<dbReference type="AlphaFoldDB" id="A0A5R9FJ99"/>
<evidence type="ECO:0000313" key="8">
    <source>
        <dbReference type="Proteomes" id="UP000305906"/>
    </source>
</evidence>
<dbReference type="Gene3D" id="1.10.357.10">
    <property type="entry name" value="Tetracycline Repressor, domain 2"/>
    <property type="match status" value="1"/>
</dbReference>
<reference evidence="7 8" key="1">
    <citation type="submission" date="2019-05" db="EMBL/GenBank/DDBJ databases">
        <title>Streptomyces sp. NEAU-C151, a novel actinomycete isolated from soil.</title>
        <authorList>
            <person name="Han L."/>
            <person name="Jiang H."/>
        </authorList>
    </citation>
    <scope>NUCLEOTIDE SEQUENCE [LARGE SCALE GENOMIC DNA]</scope>
    <source>
        <strain evidence="7 8">NEAU-C151</strain>
    </source>
</reference>
<feature type="domain" description="HTH tetR-type" evidence="6">
    <location>
        <begin position="1"/>
        <end position="61"/>
    </location>
</feature>
<name>A0A5R9FJ99_9ACTN</name>
<dbReference type="Proteomes" id="UP000305906">
    <property type="component" value="Unassembled WGS sequence"/>
</dbReference>
<keyword evidence="2" id="KW-0805">Transcription regulation</keyword>
<evidence type="ECO:0000313" key="7">
    <source>
        <dbReference type="EMBL" id="TLS42160.1"/>
    </source>
</evidence>
<evidence type="ECO:0000256" key="5">
    <source>
        <dbReference type="PROSITE-ProRule" id="PRU00335"/>
    </source>
</evidence>
<dbReference type="Pfam" id="PF00440">
    <property type="entry name" value="TetR_N"/>
    <property type="match status" value="1"/>
</dbReference>
<dbReference type="InterPro" id="IPR001647">
    <property type="entry name" value="HTH_TetR"/>
</dbReference>
<dbReference type="InterPro" id="IPR050109">
    <property type="entry name" value="HTH-type_TetR-like_transc_reg"/>
</dbReference>
<dbReference type="GO" id="GO:0000976">
    <property type="term" value="F:transcription cis-regulatory region binding"/>
    <property type="evidence" value="ECO:0007669"/>
    <property type="project" value="TreeGrafter"/>
</dbReference>
<evidence type="ECO:0000256" key="4">
    <source>
        <dbReference type="ARBA" id="ARBA00023163"/>
    </source>
</evidence>
<dbReference type="PANTHER" id="PTHR30055">
    <property type="entry name" value="HTH-TYPE TRANSCRIPTIONAL REGULATOR RUTR"/>
    <property type="match status" value="1"/>
</dbReference>
<dbReference type="PRINTS" id="PR00455">
    <property type="entry name" value="HTHTETR"/>
</dbReference>
<feature type="DNA-binding region" description="H-T-H motif" evidence="5">
    <location>
        <begin position="24"/>
        <end position="43"/>
    </location>
</feature>
<sequence>MSKRDAILEASAKAIAERGVRGLRVNDVADYAGVSTSLLYYHFTDRDGLLRAALFYVNDRAIASRMRADVPGETERDRLVNQLLIEFYDEPDIVENARAWHELRASAIYEEALREPMIEATRMWHADIAASIRRAQEAGEVAASLDADEVALALTIFMEGLDGRWLSGDRSTEEVLGLLRSFAERLLDFNAPPQRQHS</sequence>
<keyword evidence="8" id="KW-1185">Reference proteome</keyword>
<dbReference type="EMBL" id="VBZC01000044">
    <property type="protein sequence ID" value="TLS42160.1"/>
    <property type="molecule type" value="Genomic_DNA"/>
</dbReference>
<comment type="caution">
    <text evidence="7">The sequence shown here is derived from an EMBL/GenBank/DDBJ whole genome shotgun (WGS) entry which is preliminary data.</text>
</comment>
<dbReference type="InterPro" id="IPR009057">
    <property type="entry name" value="Homeodomain-like_sf"/>
</dbReference>
<dbReference type="PANTHER" id="PTHR30055:SF234">
    <property type="entry name" value="HTH-TYPE TRANSCRIPTIONAL REGULATOR BETI"/>
    <property type="match status" value="1"/>
</dbReference>